<keyword evidence="1" id="KW-0812">Transmembrane</keyword>
<reference evidence="3" key="1">
    <citation type="submission" date="2013-09" db="EMBL/GenBank/DDBJ databases">
        <title>Corchorus olitorius genome sequencing.</title>
        <authorList>
            <person name="Alam M."/>
            <person name="Haque M.S."/>
            <person name="Islam M.S."/>
            <person name="Emdad E.M."/>
            <person name="Islam M.M."/>
            <person name="Ahmed B."/>
            <person name="Halim A."/>
            <person name="Hossen Q.M.M."/>
            <person name="Hossain M.Z."/>
            <person name="Ahmed R."/>
            <person name="Khan M.M."/>
            <person name="Islam R."/>
            <person name="Rashid M.M."/>
            <person name="Khan S.A."/>
            <person name="Rahman M.S."/>
            <person name="Alam M."/>
            <person name="Yahiya A.S."/>
            <person name="Khan M.S."/>
            <person name="Azam M.S."/>
            <person name="Haque T."/>
            <person name="Lashkar M.Z.H."/>
            <person name="Akhand A.I."/>
            <person name="Morshed G."/>
            <person name="Roy S."/>
            <person name="Uddin K.S."/>
            <person name="Rabeya T."/>
            <person name="Hossain A.S."/>
            <person name="Chowdhury A."/>
            <person name="Snigdha A.R."/>
            <person name="Mortoza M.S."/>
            <person name="Matin S.A."/>
            <person name="Hoque S.M.E."/>
            <person name="Islam M.K."/>
            <person name="Roy D.K."/>
            <person name="Haider R."/>
            <person name="Moosa M.M."/>
            <person name="Elias S.M."/>
            <person name="Hasan A.M."/>
            <person name="Jahan S."/>
            <person name="Shafiuddin M."/>
            <person name="Mahmood N."/>
            <person name="Shommy N.S."/>
        </authorList>
    </citation>
    <scope>NUCLEOTIDE SEQUENCE [LARGE SCALE GENOMIC DNA]</scope>
    <source>
        <strain evidence="3">cv. O-4</strain>
    </source>
</reference>
<feature type="transmembrane region" description="Helical" evidence="1">
    <location>
        <begin position="299"/>
        <end position="322"/>
    </location>
</feature>
<proteinExistence type="predicted"/>
<evidence type="ECO:0000256" key="1">
    <source>
        <dbReference type="SAM" id="Phobius"/>
    </source>
</evidence>
<accession>A0A1R3G3Y4</accession>
<gene>
    <name evidence="2" type="ORF">COLO4_36960</name>
</gene>
<keyword evidence="3" id="KW-1185">Reference proteome</keyword>
<protein>
    <submittedName>
        <fullName evidence="2">Uncharacterized protein</fullName>
    </submittedName>
</protein>
<dbReference type="AlphaFoldDB" id="A0A1R3G3Y4"/>
<evidence type="ECO:0000313" key="3">
    <source>
        <dbReference type="Proteomes" id="UP000187203"/>
    </source>
</evidence>
<dbReference type="EMBL" id="AWUE01023759">
    <property type="protein sequence ID" value="OMO52802.1"/>
    <property type="molecule type" value="Genomic_DNA"/>
</dbReference>
<keyword evidence="1" id="KW-1133">Transmembrane helix</keyword>
<comment type="caution">
    <text evidence="2">The sequence shown here is derived from an EMBL/GenBank/DDBJ whole genome shotgun (WGS) entry which is preliminary data.</text>
</comment>
<name>A0A1R3G3Y4_9ROSI</name>
<dbReference type="Proteomes" id="UP000187203">
    <property type="component" value="Unassembled WGS sequence"/>
</dbReference>
<sequence length="352" mass="39403">MPPEVDFAEALVALTAQIQDLKTKLEVQAFSIADLHIRLTLKALASSYEAEAEKAEDSTTEGETLDIAIVANGDQMETHDKFWFNDHKPITTHLEFSEMVPIEAISEDPVAHVGGLSQATVALPLPVFFGFRPGGIASSKEHTINNCAIQLFDKIPKPVIIFNNPSVSKMQDQCLPPKCENVQARFIWPQQVTTTEHPDHVDFIGVSLYLEPFAANTIHRFILTRQSVVAIKNDVILLVVIVVDDVNSLSKIKVNVGIMREKNSRVFIGFRPGIMREFNDMHELWRVDDRLSICLRRHFLLEFILMPSNVMVLLMIVLFLSAGPHGCYGSYSTFGNCWFIIGNLSKLSKGAR</sequence>
<evidence type="ECO:0000313" key="2">
    <source>
        <dbReference type="EMBL" id="OMO52802.1"/>
    </source>
</evidence>
<organism evidence="2 3">
    <name type="scientific">Corchorus olitorius</name>
    <dbReference type="NCBI Taxonomy" id="93759"/>
    <lineage>
        <taxon>Eukaryota</taxon>
        <taxon>Viridiplantae</taxon>
        <taxon>Streptophyta</taxon>
        <taxon>Embryophyta</taxon>
        <taxon>Tracheophyta</taxon>
        <taxon>Spermatophyta</taxon>
        <taxon>Magnoliopsida</taxon>
        <taxon>eudicotyledons</taxon>
        <taxon>Gunneridae</taxon>
        <taxon>Pentapetalae</taxon>
        <taxon>rosids</taxon>
        <taxon>malvids</taxon>
        <taxon>Malvales</taxon>
        <taxon>Malvaceae</taxon>
        <taxon>Grewioideae</taxon>
        <taxon>Apeibeae</taxon>
        <taxon>Corchorus</taxon>
    </lineage>
</organism>
<keyword evidence="1" id="KW-0472">Membrane</keyword>